<dbReference type="GO" id="GO:0006364">
    <property type="term" value="P:rRNA processing"/>
    <property type="evidence" value="ECO:0007669"/>
    <property type="project" value="UniProtKB-KW"/>
</dbReference>
<dbReference type="OrthoDB" id="10251401at2759"/>
<feature type="region of interest" description="Disordered" evidence="2">
    <location>
        <begin position="1"/>
        <end position="60"/>
    </location>
</feature>
<dbReference type="Gene3D" id="1.10.1410.10">
    <property type="match status" value="1"/>
</dbReference>
<keyword evidence="4" id="KW-1185">Reference proteome</keyword>
<gene>
    <name evidence="3" type="ORF">AMORRO_LOCUS13177</name>
</gene>
<reference evidence="3" key="1">
    <citation type="submission" date="2021-06" db="EMBL/GenBank/DDBJ databases">
        <authorList>
            <person name="Kallberg Y."/>
            <person name="Tangrot J."/>
            <person name="Rosling A."/>
        </authorList>
    </citation>
    <scope>NUCLEOTIDE SEQUENCE</scope>
    <source>
        <strain evidence="3">CL551</strain>
    </source>
</reference>
<accession>A0A9N9I369</accession>
<dbReference type="Proteomes" id="UP000789342">
    <property type="component" value="Unassembled WGS sequence"/>
</dbReference>
<dbReference type="GO" id="GO:0034456">
    <property type="term" value="C:UTP-C complex"/>
    <property type="evidence" value="ECO:0007669"/>
    <property type="project" value="TreeGrafter"/>
</dbReference>
<proteinExistence type="inferred from homology"/>
<feature type="region of interest" description="Disordered" evidence="2">
    <location>
        <begin position="118"/>
        <end position="152"/>
    </location>
</feature>
<feature type="compositionally biased region" description="Polar residues" evidence="2">
    <location>
        <begin position="13"/>
        <end position="23"/>
    </location>
</feature>
<protein>
    <recommendedName>
        <fullName evidence="1">U3 small nucleolar RNA-associated protein 22</fullName>
    </recommendedName>
</protein>
<keyword evidence="1" id="KW-0694">RNA-binding</keyword>
<evidence type="ECO:0000313" key="4">
    <source>
        <dbReference type="Proteomes" id="UP000789342"/>
    </source>
</evidence>
<dbReference type="GO" id="GO:0032040">
    <property type="term" value="C:small-subunit processome"/>
    <property type="evidence" value="ECO:0007669"/>
    <property type="project" value="TreeGrafter"/>
</dbReference>
<feature type="compositionally biased region" description="Acidic residues" evidence="2">
    <location>
        <begin position="45"/>
        <end position="57"/>
    </location>
</feature>
<keyword evidence="1" id="KW-0539">Nucleus</keyword>
<dbReference type="GO" id="GO:0003723">
    <property type="term" value="F:RNA binding"/>
    <property type="evidence" value="ECO:0007669"/>
    <property type="project" value="UniProtKB-KW"/>
</dbReference>
<keyword evidence="1" id="KW-0690">Ribosome biogenesis</keyword>
<dbReference type="EMBL" id="CAJVPV010021601">
    <property type="protein sequence ID" value="CAG8718443.1"/>
    <property type="molecule type" value="Genomic_DNA"/>
</dbReference>
<dbReference type="GO" id="GO:0006409">
    <property type="term" value="P:tRNA export from nucleus"/>
    <property type="evidence" value="ECO:0007669"/>
    <property type="project" value="TreeGrafter"/>
</dbReference>
<name>A0A9N9I369_9GLOM</name>
<evidence type="ECO:0000313" key="3">
    <source>
        <dbReference type="EMBL" id="CAG8718443.1"/>
    </source>
</evidence>
<organism evidence="3 4">
    <name type="scientific">Acaulospora morrowiae</name>
    <dbReference type="NCBI Taxonomy" id="94023"/>
    <lineage>
        <taxon>Eukaryota</taxon>
        <taxon>Fungi</taxon>
        <taxon>Fungi incertae sedis</taxon>
        <taxon>Mucoromycota</taxon>
        <taxon>Glomeromycotina</taxon>
        <taxon>Glomeromycetes</taxon>
        <taxon>Diversisporales</taxon>
        <taxon>Acaulosporaceae</taxon>
        <taxon>Acaulospora</taxon>
    </lineage>
</organism>
<feature type="compositionally biased region" description="Acidic residues" evidence="2">
    <location>
        <begin position="126"/>
        <end position="142"/>
    </location>
</feature>
<feature type="compositionally biased region" description="Basic residues" evidence="2">
    <location>
        <begin position="1"/>
        <end position="10"/>
    </location>
</feature>
<comment type="similarity">
    <text evidence="1">Belongs to the NRAP family.</text>
</comment>
<dbReference type="AlphaFoldDB" id="A0A9N9I369"/>
<evidence type="ECO:0000256" key="2">
    <source>
        <dbReference type="SAM" id="MobiDB-lite"/>
    </source>
</evidence>
<dbReference type="PANTHER" id="PTHR17972">
    <property type="entry name" value="NUCLEOLAR RNA-ASSOCIATED PROTEIN"/>
    <property type="match status" value="1"/>
</dbReference>
<dbReference type="InterPro" id="IPR005554">
    <property type="entry name" value="NOL6/Upt22"/>
</dbReference>
<dbReference type="GO" id="GO:0032545">
    <property type="term" value="C:CURI complex"/>
    <property type="evidence" value="ECO:0007669"/>
    <property type="project" value="TreeGrafter"/>
</dbReference>
<feature type="compositionally biased region" description="Basic and acidic residues" evidence="2">
    <location>
        <begin position="143"/>
        <end position="152"/>
    </location>
</feature>
<sequence length="307" mass="35376">MTSKGHKRKLNPVLSTEESSTENPRPKKRVTFSTALNTTETYQIETEEESDDDDLMSDDSHTSWADRIKNDLDPIHDIQTLTNTALNSGVYMEEMLGGMIEKGEKKNEMRINGEIMDDKGTKGEEVNEDMNGEEMEDQEVKDEEMKDRQEYEYDKECVSKNSSIHEPPTNEEIRGLKETTDLFKSNIFKLQIDELLSEISIDFTATSRLENALNKLKQIFENMNDKLDLPIDLAKSILSKKYNITIPFPDPDPTCVQYKFGFKKPTAFYLVGSYPLKGVIRRRQGFNVDVAVIMPKSIFQEKDYMNY</sequence>
<feature type="non-terminal residue" evidence="3">
    <location>
        <position position="307"/>
    </location>
</feature>
<comment type="caution">
    <text evidence="3">The sequence shown here is derived from an EMBL/GenBank/DDBJ whole genome shotgun (WGS) entry which is preliminary data.</text>
</comment>
<dbReference type="PANTHER" id="PTHR17972:SF0">
    <property type="entry name" value="NUCLEOLAR PROTEIN 6"/>
    <property type="match status" value="1"/>
</dbReference>
<keyword evidence="1" id="KW-0698">rRNA processing</keyword>
<keyword evidence="1" id="KW-0687">Ribonucleoprotein</keyword>
<evidence type="ECO:0000256" key="1">
    <source>
        <dbReference type="RuleBase" id="RU364032"/>
    </source>
</evidence>
<comment type="subcellular location">
    <subcellularLocation>
        <location evidence="1">Nucleus</location>
        <location evidence="1">Nucleolus</location>
    </subcellularLocation>
</comment>